<dbReference type="EMBL" id="JBJQOH010000003">
    <property type="protein sequence ID" value="KAL3694104.1"/>
    <property type="molecule type" value="Genomic_DNA"/>
</dbReference>
<dbReference type="PROSITE" id="PS51746">
    <property type="entry name" value="PPM_2"/>
    <property type="match status" value="1"/>
</dbReference>
<protein>
    <recommendedName>
        <fullName evidence="1">PPM-type phosphatase domain-containing protein</fullName>
    </recommendedName>
</protein>
<name>A0ABD3HTU4_9MARC</name>
<dbReference type="SUPFAM" id="SSF81606">
    <property type="entry name" value="PP2C-like"/>
    <property type="match status" value="1"/>
</dbReference>
<dbReference type="InterPro" id="IPR036457">
    <property type="entry name" value="PPM-type-like_dom_sf"/>
</dbReference>
<evidence type="ECO:0000313" key="3">
    <source>
        <dbReference type="Proteomes" id="UP001633002"/>
    </source>
</evidence>
<dbReference type="Pfam" id="PF00481">
    <property type="entry name" value="PP2C"/>
    <property type="match status" value="1"/>
</dbReference>
<comment type="caution">
    <text evidence="2">The sequence shown here is derived from an EMBL/GenBank/DDBJ whole genome shotgun (WGS) entry which is preliminary data.</text>
</comment>
<dbReference type="InterPro" id="IPR015655">
    <property type="entry name" value="PP2C"/>
</dbReference>
<keyword evidence="3" id="KW-1185">Reference proteome</keyword>
<organism evidence="2 3">
    <name type="scientific">Riccia sorocarpa</name>
    <dbReference type="NCBI Taxonomy" id="122646"/>
    <lineage>
        <taxon>Eukaryota</taxon>
        <taxon>Viridiplantae</taxon>
        <taxon>Streptophyta</taxon>
        <taxon>Embryophyta</taxon>
        <taxon>Marchantiophyta</taxon>
        <taxon>Marchantiopsida</taxon>
        <taxon>Marchantiidae</taxon>
        <taxon>Marchantiales</taxon>
        <taxon>Ricciaceae</taxon>
        <taxon>Riccia</taxon>
    </lineage>
</organism>
<dbReference type="SMART" id="SM00332">
    <property type="entry name" value="PP2Cc"/>
    <property type="match status" value="1"/>
</dbReference>
<dbReference type="Gene3D" id="3.60.40.10">
    <property type="entry name" value="PPM-type phosphatase domain"/>
    <property type="match status" value="1"/>
</dbReference>
<sequence>MNDQMMVDDSGAGQMQRGQFFYGFSKKKGPAKRQIEDFHVAKVEKVDGQEIGLFAVMDGHSGPRVAEYLTHSLFDLITRHPLFWSDTKTAIVDAYHEIDGRILQKADTSNKWRAGPTATTALLMNRGTRLIVANVGDSRAVLSRGGKAFDLSVDHEPQKPEEREMVESKGGTVSFQGVYRVDRRLAMSRAFGDADIKEHLSIDPDIWDQELLEDDEFFVIASDGLWHVMSSQEVVDYVRSTPGDAEEVAQALVSAAVERKSFDDVACLVCGFVAMGFEGLTFRVIVDVFGRSNSLKPWRYVVY</sequence>
<evidence type="ECO:0000259" key="1">
    <source>
        <dbReference type="PROSITE" id="PS51746"/>
    </source>
</evidence>
<gene>
    <name evidence="2" type="ORF">R1sor_007755</name>
</gene>
<reference evidence="2 3" key="1">
    <citation type="submission" date="2024-09" db="EMBL/GenBank/DDBJ databases">
        <title>Chromosome-scale assembly of Riccia sorocarpa.</title>
        <authorList>
            <person name="Paukszto L."/>
        </authorList>
    </citation>
    <scope>NUCLEOTIDE SEQUENCE [LARGE SCALE GENOMIC DNA]</scope>
    <source>
        <strain evidence="2">LP-2024</strain>
        <tissue evidence="2">Aerial parts of the thallus</tissue>
    </source>
</reference>
<dbReference type="CDD" id="cd00143">
    <property type="entry name" value="PP2Cc"/>
    <property type="match status" value="1"/>
</dbReference>
<evidence type="ECO:0000313" key="2">
    <source>
        <dbReference type="EMBL" id="KAL3694104.1"/>
    </source>
</evidence>
<dbReference type="PANTHER" id="PTHR47992">
    <property type="entry name" value="PROTEIN PHOSPHATASE"/>
    <property type="match status" value="1"/>
</dbReference>
<dbReference type="InterPro" id="IPR001932">
    <property type="entry name" value="PPM-type_phosphatase-like_dom"/>
</dbReference>
<accession>A0ABD3HTU4</accession>
<proteinExistence type="predicted"/>
<dbReference type="Proteomes" id="UP001633002">
    <property type="component" value="Unassembled WGS sequence"/>
</dbReference>
<feature type="domain" description="PPM-type phosphatase" evidence="1">
    <location>
        <begin position="21"/>
        <end position="272"/>
    </location>
</feature>
<dbReference type="AlphaFoldDB" id="A0ABD3HTU4"/>